<dbReference type="EMBL" id="JAQQDB010000005">
    <property type="protein sequence ID" value="MFM0517258.1"/>
    <property type="molecule type" value="Genomic_DNA"/>
</dbReference>
<gene>
    <name evidence="3" type="ORF">PQR08_07470</name>
</gene>
<name>A0ABW9CFF9_9BURK</name>
<comment type="caution">
    <text evidence="3">The sequence shown here is derived from an EMBL/GenBank/DDBJ whole genome shotgun (WGS) entry which is preliminary data.</text>
</comment>
<proteinExistence type="inferred from homology"/>
<comment type="function">
    <text evidence="2">Antitoxin component of a type II toxin-antitoxin (TA) system.</text>
</comment>
<dbReference type="Gene3D" id="3.40.1620.10">
    <property type="entry name" value="YefM-like domain"/>
    <property type="match status" value="1"/>
</dbReference>
<dbReference type="RefSeq" id="WP_250483977.1">
    <property type="nucleotide sequence ID" value="NZ_JAQQDB010000005.1"/>
</dbReference>
<dbReference type="InterPro" id="IPR006442">
    <property type="entry name" value="Antitoxin_Phd/YefM"/>
</dbReference>
<dbReference type="Pfam" id="PF02604">
    <property type="entry name" value="PhdYeFM_antitox"/>
    <property type="match status" value="1"/>
</dbReference>
<reference evidence="3 4" key="1">
    <citation type="journal article" date="2024" name="Chem. Sci.">
        <title>Discovery of megapolipeptins by genome mining of a Burkholderiales bacteria collection.</title>
        <authorList>
            <person name="Paulo B.S."/>
            <person name="Recchia M.J.J."/>
            <person name="Lee S."/>
            <person name="Fergusson C.H."/>
            <person name="Romanowski S.B."/>
            <person name="Hernandez A."/>
            <person name="Krull N."/>
            <person name="Liu D.Y."/>
            <person name="Cavanagh H."/>
            <person name="Bos A."/>
            <person name="Gray C.A."/>
            <person name="Murphy B.T."/>
            <person name="Linington R.G."/>
            <person name="Eustaquio A.S."/>
        </authorList>
    </citation>
    <scope>NUCLEOTIDE SEQUENCE [LARGE SCALE GENOMIC DNA]</scope>
    <source>
        <strain evidence="3 4">RL17-374-BIF-D</strain>
    </source>
</reference>
<evidence type="ECO:0000256" key="1">
    <source>
        <dbReference type="ARBA" id="ARBA00009981"/>
    </source>
</evidence>
<keyword evidence="4" id="KW-1185">Reference proteome</keyword>
<dbReference type="Proteomes" id="UP001629462">
    <property type="component" value="Unassembled WGS sequence"/>
</dbReference>
<protein>
    <recommendedName>
        <fullName evidence="2">Antitoxin</fullName>
    </recommendedName>
</protein>
<dbReference type="NCBIfam" id="TIGR01552">
    <property type="entry name" value="phd_fam"/>
    <property type="match status" value="1"/>
</dbReference>
<evidence type="ECO:0000313" key="4">
    <source>
        <dbReference type="Proteomes" id="UP001629462"/>
    </source>
</evidence>
<organism evidence="3 4">
    <name type="scientific">Caballeronia jiangsuensis</name>
    <dbReference type="NCBI Taxonomy" id="1458357"/>
    <lineage>
        <taxon>Bacteria</taxon>
        <taxon>Pseudomonadati</taxon>
        <taxon>Pseudomonadota</taxon>
        <taxon>Betaproteobacteria</taxon>
        <taxon>Burkholderiales</taxon>
        <taxon>Burkholderiaceae</taxon>
        <taxon>Caballeronia</taxon>
    </lineage>
</organism>
<sequence>MRTFNMHEAKTNLSKLIDETVNGGQPFVIAKAGKPLVKVVRIDTEAEKPRRRIGFMKGELKVPADFDAMGADEIADMFEGKSK</sequence>
<accession>A0ABW9CFF9</accession>
<evidence type="ECO:0000313" key="3">
    <source>
        <dbReference type="EMBL" id="MFM0517258.1"/>
    </source>
</evidence>
<evidence type="ECO:0000256" key="2">
    <source>
        <dbReference type="RuleBase" id="RU362080"/>
    </source>
</evidence>
<dbReference type="InterPro" id="IPR036165">
    <property type="entry name" value="YefM-like_sf"/>
</dbReference>
<dbReference type="SUPFAM" id="SSF143120">
    <property type="entry name" value="YefM-like"/>
    <property type="match status" value="1"/>
</dbReference>
<comment type="similarity">
    <text evidence="1 2">Belongs to the phD/YefM antitoxin family.</text>
</comment>